<dbReference type="RefSeq" id="WP_188583692.1">
    <property type="nucleotide sequence ID" value="NZ_BMCT01000010.1"/>
</dbReference>
<dbReference type="Proteomes" id="UP000606044">
    <property type="component" value="Unassembled WGS sequence"/>
</dbReference>
<protein>
    <recommendedName>
        <fullName evidence="3">Response regulatory domain-containing protein</fullName>
    </recommendedName>
</protein>
<evidence type="ECO:0000256" key="1">
    <source>
        <dbReference type="ARBA" id="ARBA00022553"/>
    </source>
</evidence>
<feature type="modified residue" description="4-aspartylphosphate" evidence="2">
    <location>
        <position position="58"/>
    </location>
</feature>
<dbReference type="PANTHER" id="PTHR44591">
    <property type="entry name" value="STRESS RESPONSE REGULATOR PROTEIN 1"/>
    <property type="match status" value="1"/>
</dbReference>
<evidence type="ECO:0000313" key="4">
    <source>
        <dbReference type="EMBL" id="GGF84847.1"/>
    </source>
</evidence>
<dbReference type="AlphaFoldDB" id="A0A917FJP4"/>
<accession>A0A917FJP4</accession>
<name>A0A917FJP4_9HYPH</name>
<evidence type="ECO:0000256" key="2">
    <source>
        <dbReference type="PROSITE-ProRule" id="PRU00169"/>
    </source>
</evidence>
<dbReference type="SUPFAM" id="SSF52172">
    <property type="entry name" value="CheY-like"/>
    <property type="match status" value="1"/>
</dbReference>
<keyword evidence="5" id="KW-1185">Reference proteome</keyword>
<dbReference type="PROSITE" id="PS50110">
    <property type="entry name" value="RESPONSE_REGULATORY"/>
    <property type="match status" value="1"/>
</dbReference>
<dbReference type="EMBL" id="BMCT01000010">
    <property type="protein sequence ID" value="GGF84847.1"/>
    <property type="molecule type" value="Genomic_DNA"/>
</dbReference>
<dbReference type="Pfam" id="PF00072">
    <property type="entry name" value="Response_reg"/>
    <property type="match status" value="1"/>
</dbReference>
<dbReference type="PANTHER" id="PTHR44591:SF18">
    <property type="entry name" value="REGULATORY PROTEIN"/>
    <property type="match status" value="1"/>
</dbReference>
<comment type="caution">
    <text evidence="4">The sequence shown here is derived from an EMBL/GenBank/DDBJ whole genome shotgun (WGS) entry which is preliminary data.</text>
</comment>
<gene>
    <name evidence="4" type="ORF">GCM10007301_51050</name>
</gene>
<proteinExistence type="predicted"/>
<dbReference type="InterPro" id="IPR050595">
    <property type="entry name" value="Bact_response_regulator"/>
</dbReference>
<reference evidence="4" key="1">
    <citation type="journal article" date="2014" name="Int. J. Syst. Evol. Microbiol.">
        <title>Complete genome sequence of Corynebacterium casei LMG S-19264T (=DSM 44701T), isolated from a smear-ripened cheese.</title>
        <authorList>
            <consortium name="US DOE Joint Genome Institute (JGI-PGF)"/>
            <person name="Walter F."/>
            <person name="Albersmeier A."/>
            <person name="Kalinowski J."/>
            <person name="Ruckert C."/>
        </authorList>
    </citation>
    <scope>NUCLEOTIDE SEQUENCE</scope>
    <source>
        <strain evidence="4">CCM 7897</strain>
    </source>
</reference>
<dbReference type="GO" id="GO:0000160">
    <property type="term" value="P:phosphorelay signal transduction system"/>
    <property type="evidence" value="ECO:0007669"/>
    <property type="project" value="InterPro"/>
</dbReference>
<organism evidence="4 5">
    <name type="scientific">Azorhizobium oxalatiphilum</name>
    <dbReference type="NCBI Taxonomy" id="980631"/>
    <lineage>
        <taxon>Bacteria</taxon>
        <taxon>Pseudomonadati</taxon>
        <taxon>Pseudomonadota</taxon>
        <taxon>Alphaproteobacteria</taxon>
        <taxon>Hyphomicrobiales</taxon>
        <taxon>Xanthobacteraceae</taxon>
        <taxon>Azorhizobium</taxon>
    </lineage>
</organism>
<keyword evidence="1 2" id="KW-0597">Phosphoprotein</keyword>
<reference evidence="4" key="2">
    <citation type="submission" date="2020-09" db="EMBL/GenBank/DDBJ databases">
        <authorList>
            <person name="Sun Q."/>
            <person name="Sedlacek I."/>
        </authorList>
    </citation>
    <scope>NUCLEOTIDE SEQUENCE</scope>
    <source>
        <strain evidence="4">CCM 7897</strain>
    </source>
</reference>
<dbReference type="SMART" id="SM00448">
    <property type="entry name" value="REC"/>
    <property type="match status" value="1"/>
</dbReference>
<evidence type="ECO:0000313" key="5">
    <source>
        <dbReference type="Proteomes" id="UP000606044"/>
    </source>
</evidence>
<sequence>MPVEQRPVCLVVEDEARNLMNAMTIAEECDFDVIQAVNAEDALKLLEARTDIRVVFTDVHLPGSVDGLSMARTVRERWPDIHILVASGKVDIDPALMPSRGVFLPKPYEPDMLEATLRTFMAMDASQTPTAQS</sequence>
<dbReference type="InterPro" id="IPR001789">
    <property type="entry name" value="Sig_transdc_resp-reg_receiver"/>
</dbReference>
<evidence type="ECO:0000259" key="3">
    <source>
        <dbReference type="PROSITE" id="PS50110"/>
    </source>
</evidence>
<feature type="domain" description="Response regulatory" evidence="3">
    <location>
        <begin position="8"/>
        <end position="121"/>
    </location>
</feature>
<dbReference type="Gene3D" id="3.40.50.2300">
    <property type="match status" value="1"/>
</dbReference>
<dbReference type="InterPro" id="IPR011006">
    <property type="entry name" value="CheY-like_superfamily"/>
</dbReference>